<keyword evidence="2" id="KW-0560">Oxidoreductase</keyword>
<name>A0A7K1FQI4_9ACTN</name>
<dbReference type="PRINTS" id="PR00080">
    <property type="entry name" value="SDRFAMILY"/>
</dbReference>
<dbReference type="GO" id="GO:0016491">
    <property type="term" value="F:oxidoreductase activity"/>
    <property type="evidence" value="ECO:0007669"/>
    <property type="project" value="UniProtKB-KW"/>
</dbReference>
<reference evidence="4 5" key="1">
    <citation type="submission" date="2019-11" db="EMBL/GenBank/DDBJ databases">
        <authorList>
            <person name="Jiang L.-Q."/>
        </authorList>
    </citation>
    <scope>NUCLEOTIDE SEQUENCE [LARGE SCALE GENOMIC DNA]</scope>
    <source>
        <strain evidence="4 5">YIM 132087</strain>
    </source>
</reference>
<protein>
    <submittedName>
        <fullName evidence="4">SDR family NAD(P)-dependent oxidoreductase</fullName>
    </submittedName>
</protein>
<dbReference type="RefSeq" id="WP_154769505.1">
    <property type="nucleotide sequence ID" value="NZ_WLYK01000006.1"/>
</dbReference>
<dbReference type="SUPFAM" id="SSF51735">
    <property type="entry name" value="NAD(P)-binding Rossmann-fold domains"/>
    <property type="match status" value="1"/>
</dbReference>
<proteinExistence type="inferred from homology"/>
<evidence type="ECO:0000313" key="5">
    <source>
        <dbReference type="Proteomes" id="UP000460221"/>
    </source>
</evidence>
<dbReference type="CDD" id="cd05374">
    <property type="entry name" value="17beta-HSD-like_SDR_c"/>
    <property type="match status" value="1"/>
</dbReference>
<comment type="caution">
    <text evidence="4">The sequence shown here is derived from an EMBL/GenBank/DDBJ whole genome shotgun (WGS) entry which is preliminary data.</text>
</comment>
<dbReference type="PANTHER" id="PTHR43976">
    <property type="entry name" value="SHORT CHAIN DEHYDROGENASE"/>
    <property type="match status" value="1"/>
</dbReference>
<dbReference type="InterPro" id="IPR051911">
    <property type="entry name" value="SDR_oxidoreductase"/>
</dbReference>
<comment type="similarity">
    <text evidence="1 3">Belongs to the short-chain dehydrogenases/reductases (SDR) family.</text>
</comment>
<dbReference type="Gene3D" id="3.40.50.720">
    <property type="entry name" value="NAD(P)-binding Rossmann-like Domain"/>
    <property type="match status" value="1"/>
</dbReference>
<dbReference type="AlphaFoldDB" id="A0A7K1FQI4"/>
<organism evidence="4 5">
    <name type="scientific">Nakamurella alba</name>
    <dbReference type="NCBI Taxonomy" id="2665158"/>
    <lineage>
        <taxon>Bacteria</taxon>
        <taxon>Bacillati</taxon>
        <taxon>Actinomycetota</taxon>
        <taxon>Actinomycetes</taxon>
        <taxon>Nakamurellales</taxon>
        <taxon>Nakamurellaceae</taxon>
        <taxon>Nakamurella</taxon>
    </lineage>
</organism>
<gene>
    <name evidence="4" type="ORF">GIS00_16385</name>
</gene>
<dbReference type="PRINTS" id="PR00081">
    <property type="entry name" value="GDHRDH"/>
</dbReference>
<evidence type="ECO:0000313" key="4">
    <source>
        <dbReference type="EMBL" id="MTD15513.1"/>
    </source>
</evidence>
<dbReference type="EMBL" id="WLYK01000006">
    <property type="protein sequence ID" value="MTD15513.1"/>
    <property type="molecule type" value="Genomic_DNA"/>
</dbReference>
<dbReference type="Proteomes" id="UP000460221">
    <property type="component" value="Unassembled WGS sequence"/>
</dbReference>
<keyword evidence="5" id="KW-1185">Reference proteome</keyword>
<dbReference type="InterPro" id="IPR002347">
    <property type="entry name" value="SDR_fam"/>
</dbReference>
<accession>A0A7K1FQI4</accession>
<dbReference type="InterPro" id="IPR036291">
    <property type="entry name" value="NAD(P)-bd_dom_sf"/>
</dbReference>
<evidence type="ECO:0000256" key="2">
    <source>
        <dbReference type="ARBA" id="ARBA00023002"/>
    </source>
</evidence>
<dbReference type="Pfam" id="PF00106">
    <property type="entry name" value="adh_short"/>
    <property type="match status" value="1"/>
</dbReference>
<evidence type="ECO:0000256" key="3">
    <source>
        <dbReference type="RuleBase" id="RU000363"/>
    </source>
</evidence>
<sequence>MPGSTRTWLITGAGRGLGLAFARAALEHGDRVVGTVRTVGALDVLGVEFPERTAEIVLDVRDVAAIPEAVRAAIEAFGGIDILVNNAGYGLVGAVEEVSAQEVEDIWRTDVAGPIALTRALLPHLRARGSGHIVQISTVGGVGSMPLLGLYNAAKWALEGFSEALAAEVAGFGIRVTIAEPGGFATDWGGSSMRFATPDTAYDELRTAIFGSAEIPWPAADPEEDQGADPATAAAALIRHLDADDGPLRLLIGDDAPEQVRLAMDRRLEDYRKDPRFTG</sequence>
<dbReference type="PANTHER" id="PTHR43976:SF16">
    <property type="entry name" value="SHORT-CHAIN DEHYDROGENASE_REDUCTASE FAMILY PROTEIN"/>
    <property type="match status" value="1"/>
</dbReference>
<evidence type="ECO:0000256" key="1">
    <source>
        <dbReference type="ARBA" id="ARBA00006484"/>
    </source>
</evidence>